<dbReference type="SUPFAM" id="SSF58038">
    <property type="entry name" value="SNARE fusion complex"/>
    <property type="match status" value="1"/>
</dbReference>
<accession>A0A2S4WB30</accession>
<evidence type="ECO:0000313" key="3">
    <source>
        <dbReference type="Proteomes" id="UP000238274"/>
    </source>
</evidence>
<dbReference type="AlphaFoldDB" id="A0A2S4WB30"/>
<dbReference type="EMBL" id="PKSM01000057">
    <property type="protein sequence ID" value="POW18970.1"/>
    <property type="molecule type" value="Genomic_DNA"/>
</dbReference>
<evidence type="ECO:0000256" key="1">
    <source>
        <dbReference type="SAM" id="MobiDB-lite"/>
    </source>
</evidence>
<proteinExistence type="predicted"/>
<feature type="region of interest" description="Disordered" evidence="1">
    <location>
        <begin position="1"/>
        <end position="50"/>
    </location>
</feature>
<reference evidence="2 3" key="1">
    <citation type="submission" date="2017-12" db="EMBL/GenBank/DDBJ databases">
        <title>Gene loss provides genomic basis for host adaptation in cereal stripe rust fungi.</title>
        <authorList>
            <person name="Xia C."/>
        </authorList>
    </citation>
    <scope>NUCLEOTIDE SEQUENCE [LARGE SCALE GENOMIC DNA]</scope>
    <source>
        <strain evidence="2 3">93TX-2</strain>
    </source>
</reference>
<evidence type="ECO:0000313" key="2">
    <source>
        <dbReference type="EMBL" id="POW18970.1"/>
    </source>
</evidence>
<dbReference type="VEuPathDB" id="FungiDB:PSTT_06869"/>
<dbReference type="Proteomes" id="UP000238274">
    <property type="component" value="Unassembled WGS sequence"/>
</dbReference>
<reference evidence="3" key="2">
    <citation type="journal article" date="2018" name="BMC Genomics">
        <title>Genomic insights into host adaptation between the wheat stripe rust pathogen (Puccinia striiformis f. sp. tritici) and the barley stripe rust pathogen (Puccinia striiformis f. sp. hordei).</title>
        <authorList>
            <person name="Xia C."/>
            <person name="Wang M."/>
            <person name="Yin C."/>
            <person name="Cornejo O.E."/>
            <person name="Hulbert S.H."/>
            <person name="Chen X."/>
        </authorList>
    </citation>
    <scope>NUCLEOTIDE SEQUENCE [LARGE SCALE GENOMIC DNA]</scope>
    <source>
        <strain evidence="3">93TX-2</strain>
    </source>
</reference>
<reference evidence="3" key="3">
    <citation type="journal article" date="2018" name="Mol. Plant Microbe Interact.">
        <title>Genome sequence resources for the wheat stripe rust pathogen (Puccinia striiformis f. sp. tritici) and the barley stripe rust pathogen (Puccinia striiformis f. sp. hordei).</title>
        <authorList>
            <person name="Xia C."/>
            <person name="Wang M."/>
            <person name="Yin C."/>
            <person name="Cornejo O.E."/>
            <person name="Hulbert S.H."/>
            <person name="Chen X."/>
        </authorList>
    </citation>
    <scope>NUCLEOTIDE SEQUENCE [LARGE SCALE GENOMIC DNA]</scope>
    <source>
        <strain evidence="3">93TX-2</strain>
    </source>
</reference>
<keyword evidence="3" id="KW-1185">Reference proteome</keyword>
<organism evidence="2 3">
    <name type="scientific">Puccinia striiformis</name>
    <dbReference type="NCBI Taxonomy" id="27350"/>
    <lineage>
        <taxon>Eukaryota</taxon>
        <taxon>Fungi</taxon>
        <taxon>Dikarya</taxon>
        <taxon>Basidiomycota</taxon>
        <taxon>Pucciniomycotina</taxon>
        <taxon>Pucciniomycetes</taxon>
        <taxon>Pucciniales</taxon>
        <taxon>Pucciniaceae</taxon>
        <taxon>Puccinia</taxon>
    </lineage>
</organism>
<protein>
    <submittedName>
        <fullName evidence="2">Uncharacterized protein</fullName>
    </submittedName>
</protein>
<dbReference type="VEuPathDB" id="FungiDB:PSHT_05274"/>
<name>A0A2S4WB30_9BASI</name>
<feature type="compositionally biased region" description="Basic and acidic residues" evidence="1">
    <location>
        <begin position="20"/>
        <end position="43"/>
    </location>
</feature>
<gene>
    <name evidence="2" type="ORF">PSHT_05274</name>
</gene>
<dbReference type="Gene3D" id="1.20.5.110">
    <property type="match status" value="1"/>
</dbReference>
<comment type="caution">
    <text evidence="2">The sequence shown here is derived from an EMBL/GenBank/DDBJ whole genome shotgun (WGS) entry which is preliminary data.</text>
</comment>
<sequence length="108" mass="12486">MKKRKRAYSQATTTKLNPDSLHHGESDLPIPQKKDKPIEEKGYQGHQLLESSSDRLDSSYCIALKTEELGYGILRHLGGRREQIESHWGSNLSFPFIIAWFIEFHTFL</sequence>